<keyword evidence="19" id="KW-1185">Reference proteome</keyword>
<comment type="cofactor">
    <cofactor evidence="14">
        <name>heme b</name>
        <dbReference type="ChEBI" id="CHEBI:60344"/>
    </cofactor>
    <text evidence="14">Binds 2 heme groups non-covalently.</text>
</comment>
<dbReference type="InterPro" id="IPR048259">
    <property type="entry name" value="Cytochrome_b_N_euk/bac"/>
</dbReference>
<evidence type="ECO:0000256" key="3">
    <source>
        <dbReference type="ARBA" id="ARBA00011649"/>
    </source>
</evidence>
<dbReference type="InterPro" id="IPR016174">
    <property type="entry name" value="Di-haem_cyt_TM"/>
</dbReference>
<feature type="transmembrane region" description="Helical" evidence="15">
    <location>
        <begin position="358"/>
        <end position="377"/>
    </location>
</feature>
<feature type="transmembrane region" description="Helical" evidence="15">
    <location>
        <begin position="40"/>
        <end position="64"/>
    </location>
</feature>
<evidence type="ECO:0000256" key="12">
    <source>
        <dbReference type="ARBA" id="ARBA00023004"/>
    </source>
</evidence>
<name>A0ABX8ZBU1_9NEIS</name>
<keyword evidence="8 14" id="KW-0812">Transmembrane</keyword>
<feature type="domain" description="Cytochrome b/b6 C-terminal region profile" evidence="17">
    <location>
        <begin position="242"/>
        <end position="419"/>
    </location>
</feature>
<proteinExistence type="inferred from homology"/>
<comment type="function">
    <text evidence="1 14">Component of the ubiquinol-cytochrome c reductase complex (complex III or cytochrome b-c1 complex), which is a respiratory chain that generates an electrochemical potential coupled to ATP synthesis.</text>
</comment>
<dbReference type="EMBL" id="CP081150">
    <property type="protein sequence ID" value="QZA78334.1"/>
    <property type="molecule type" value="Genomic_DNA"/>
</dbReference>
<dbReference type="Pfam" id="PF00032">
    <property type="entry name" value="Cytochrom_B_C"/>
    <property type="match status" value="1"/>
</dbReference>
<evidence type="ECO:0000256" key="8">
    <source>
        <dbReference type="ARBA" id="ARBA00022692"/>
    </source>
</evidence>
<organism evidence="18 19">
    <name type="scientific">Deefgea tanakiae</name>
    <dbReference type="NCBI Taxonomy" id="2865840"/>
    <lineage>
        <taxon>Bacteria</taxon>
        <taxon>Pseudomonadati</taxon>
        <taxon>Pseudomonadota</taxon>
        <taxon>Betaproteobacteria</taxon>
        <taxon>Neisseriales</taxon>
        <taxon>Chitinibacteraceae</taxon>
        <taxon>Deefgea</taxon>
    </lineage>
</organism>
<keyword evidence="5 14" id="KW-0813">Transport</keyword>
<evidence type="ECO:0000259" key="16">
    <source>
        <dbReference type="PROSITE" id="PS51002"/>
    </source>
</evidence>
<dbReference type="InterPro" id="IPR036150">
    <property type="entry name" value="Cyt_b/b6_C_sf"/>
</dbReference>
<dbReference type="SUPFAM" id="SSF81648">
    <property type="entry name" value="a domain/subunit of cytochrome bc1 complex (Ubiquinol-cytochrome c reductase)"/>
    <property type="match status" value="1"/>
</dbReference>
<keyword evidence="6 14" id="KW-0349">Heme</keyword>
<dbReference type="InterPro" id="IPR005798">
    <property type="entry name" value="Cyt_b/b6_C"/>
</dbReference>
<dbReference type="Pfam" id="PF00033">
    <property type="entry name" value="Cytochrome_B"/>
    <property type="match status" value="1"/>
</dbReference>
<evidence type="ECO:0000256" key="6">
    <source>
        <dbReference type="ARBA" id="ARBA00022617"/>
    </source>
</evidence>
<evidence type="ECO:0000259" key="17">
    <source>
        <dbReference type="PROSITE" id="PS51003"/>
    </source>
</evidence>
<evidence type="ECO:0000313" key="18">
    <source>
        <dbReference type="EMBL" id="QZA78334.1"/>
    </source>
</evidence>
<evidence type="ECO:0000256" key="1">
    <source>
        <dbReference type="ARBA" id="ARBA00002444"/>
    </source>
</evidence>
<dbReference type="CDD" id="cd00284">
    <property type="entry name" value="Cytochrome_b_N"/>
    <property type="match status" value="1"/>
</dbReference>
<feature type="transmembrane region" description="Helical" evidence="15">
    <location>
        <begin position="199"/>
        <end position="221"/>
    </location>
</feature>
<evidence type="ECO:0000313" key="19">
    <source>
        <dbReference type="Proteomes" id="UP000825679"/>
    </source>
</evidence>
<evidence type="ECO:0000256" key="15">
    <source>
        <dbReference type="SAM" id="Phobius"/>
    </source>
</evidence>
<dbReference type="PROSITE" id="PS51003">
    <property type="entry name" value="CYTB_CTER"/>
    <property type="match status" value="1"/>
</dbReference>
<protein>
    <recommendedName>
        <fullName evidence="4 14">Cytochrome b</fullName>
    </recommendedName>
</protein>
<feature type="transmembrane region" description="Helical" evidence="15">
    <location>
        <begin position="261"/>
        <end position="278"/>
    </location>
</feature>
<keyword evidence="7 14" id="KW-0679">Respiratory chain</keyword>
<sequence length="424" mass="47794">MSKLEQVPEKVLGWVDERFPLTSTWKAHISEYYAPKNFNFWYFFGSLAMMVLVIQIVTGIFLTMNYKPDGNLIPGTNISVAFASVEYIMRDVAGGWVIRYMHSTGASMFFVVVYLHMFRGLIYGSYQKPRELIWIFGTMIFLCLMAEAFLGYLLPWGQMSFWGAQVIVNLFASVPVIGPDLAELIRGDFVVSDATLNRFFALHVIAVPLVLLALVVAHLVALHEVGSNNPDGVEIKKNKDSKTGIPLDGIPFHPYYTVKDIFGVSVFLVVFTSILFFMPEMGGYFLEKPNFDPADALKTPAHIAPVWYFTPFYAILRAVPSFFGMQVWGVLAMGAATLIIGALPWLDRSPVKSIRYRGPIYKTALTLFVISFLGLGYLGTQAPTDMGTFLSRVLSIIYFLFFILMPWYTKIDKTKPVPDRVTMK</sequence>
<evidence type="ECO:0000256" key="2">
    <source>
        <dbReference type="ARBA" id="ARBA00004141"/>
    </source>
</evidence>
<comment type="subunit">
    <text evidence="3 14">The main subunits of complex b-c1 are: cytochrome b, cytochrome c1 and the Rieske protein.</text>
</comment>
<feature type="transmembrane region" description="Helical" evidence="15">
    <location>
        <begin position="325"/>
        <end position="346"/>
    </location>
</feature>
<keyword evidence="11 15" id="KW-1133">Transmembrane helix</keyword>
<dbReference type="PROSITE" id="PS51002">
    <property type="entry name" value="CYTB_NTER"/>
    <property type="match status" value="1"/>
</dbReference>
<feature type="transmembrane region" description="Helical" evidence="15">
    <location>
        <begin position="160"/>
        <end position="178"/>
    </location>
</feature>
<gene>
    <name evidence="18" type="ORF">K4H28_02635</name>
</gene>
<dbReference type="InterPro" id="IPR027387">
    <property type="entry name" value="Cytb/b6-like_sf"/>
</dbReference>
<dbReference type="RefSeq" id="WP_221006825.1">
    <property type="nucleotide sequence ID" value="NZ_CP081150.1"/>
</dbReference>
<comment type="subcellular location">
    <subcellularLocation>
        <location evidence="2">Membrane</location>
        <topology evidence="2">Multi-pass membrane protein</topology>
    </subcellularLocation>
</comment>
<dbReference type="InterPro" id="IPR030689">
    <property type="entry name" value="Cytochrome_b"/>
</dbReference>
<dbReference type="InterPro" id="IPR005797">
    <property type="entry name" value="Cyt_b/b6_N"/>
</dbReference>
<comment type="similarity">
    <text evidence="14">Belongs to the cytochrome b family.</text>
</comment>
<accession>A0ABX8ZBU1</accession>
<feature type="transmembrane region" description="Helical" evidence="15">
    <location>
        <begin position="389"/>
        <end position="408"/>
    </location>
</feature>
<dbReference type="Gene3D" id="1.20.810.10">
    <property type="entry name" value="Cytochrome Bc1 Complex, Chain C"/>
    <property type="match status" value="1"/>
</dbReference>
<reference evidence="18 19" key="1">
    <citation type="submission" date="2021-08" db="EMBL/GenBank/DDBJ databases">
        <title>complete genome sequencing of Deefgea sp. D25.</title>
        <authorList>
            <person name="Bae J.-W."/>
            <person name="Gim D.-H."/>
        </authorList>
    </citation>
    <scope>NUCLEOTIDE SEQUENCE [LARGE SCALE GENOMIC DNA]</scope>
    <source>
        <strain evidence="18 19">D25</strain>
    </source>
</reference>
<evidence type="ECO:0000256" key="4">
    <source>
        <dbReference type="ARBA" id="ARBA00013531"/>
    </source>
</evidence>
<keyword evidence="9" id="KW-0479">Metal-binding</keyword>
<evidence type="ECO:0000256" key="13">
    <source>
        <dbReference type="ARBA" id="ARBA00023136"/>
    </source>
</evidence>
<evidence type="ECO:0000256" key="9">
    <source>
        <dbReference type="ARBA" id="ARBA00022723"/>
    </source>
</evidence>
<feature type="transmembrane region" description="Helical" evidence="15">
    <location>
        <begin position="133"/>
        <end position="154"/>
    </location>
</feature>
<keyword evidence="10 14" id="KW-0249">Electron transport</keyword>
<evidence type="ECO:0000256" key="5">
    <source>
        <dbReference type="ARBA" id="ARBA00022448"/>
    </source>
</evidence>
<dbReference type="SUPFAM" id="SSF81342">
    <property type="entry name" value="Transmembrane di-heme cytochromes"/>
    <property type="match status" value="1"/>
</dbReference>
<evidence type="ECO:0000256" key="11">
    <source>
        <dbReference type="ARBA" id="ARBA00022989"/>
    </source>
</evidence>
<feature type="transmembrane region" description="Helical" evidence="15">
    <location>
        <begin position="101"/>
        <end position="121"/>
    </location>
</feature>
<evidence type="ECO:0000256" key="7">
    <source>
        <dbReference type="ARBA" id="ARBA00022660"/>
    </source>
</evidence>
<dbReference type="PANTHER" id="PTHR19271">
    <property type="entry name" value="CYTOCHROME B"/>
    <property type="match status" value="1"/>
</dbReference>
<keyword evidence="12" id="KW-0408">Iron</keyword>
<feature type="domain" description="Cytochrome b/b6 N-terminal region profile" evidence="16">
    <location>
        <begin position="11"/>
        <end position="231"/>
    </location>
</feature>
<dbReference type="PIRSF" id="PIRSF038885">
    <property type="entry name" value="COB"/>
    <property type="match status" value="1"/>
</dbReference>
<dbReference type="PANTHER" id="PTHR19271:SF16">
    <property type="entry name" value="CYTOCHROME B"/>
    <property type="match status" value="1"/>
</dbReference>
<evidence type="ECO:0000256" key="14">
    <source>
        <dbReference type="RuleBase" id="RU003385"/>
    </source>
</evidence>
<dbReference type="Proteomes" id="UP000825679">
    <property type="component" value="Chromosome"/>
</dbReference>
<keyword evidence="13 15" id="KW-0472">Membrane</keyword>
<evidence type="ECO:0000256" key="10">
    <source>
        <dbReference type="ARBA" id="ARBA00022982"/>
    </source>
</evidence>